<evidence type="ECO:0000313" key="2">
    <source>
        <dbReference type="EMBL" id="MPL60708.1"/>
    </source>
</evidence>
<sequence length="781" mass="83332">MAGLPHSVQRVQQRFDLVAKGFVLLRFGADEFAIHHRHAALGDRAALGPGGLRRALRNGLVAPFRRIGLRQRRRGDVGLDPGHHLVPDLGRKAAAGDARKRAVVVVAHPDAGDVIGGEADEPGVARRLRGAGLAGDLVSVEPGAPAGALFDALEHHPHQLARGALRDHPLAHAAAGPEKRLGIALQPQLGQAVGFHRGAAVQDAGIGAGHLEQRRFGDAEHHRRPRREVRGEAEVGGDLAHRIEAHGLPHAHGGGVDRFGEGLPQRDLAQILVGVVLRRPRARALDVDRQWAVENGRVGRPAHVERRGIDEGLEGGAGLPLRLGGAVEGARDLGLAPAHHRPHRAVRGHHDNRRLGRGAVLDLGVEDGRKGLLGLALQALVERGADHHVLGGVLRQEVGDRVHHPVGEIAAGARLRRLGERGGVVARLRPVRVVQEALLVHQRQHHPGPLLRAFQVRGGGVIGGRLQQPGEHCRLLRGDIGGRGAEVALRRRLEAACAGAEIGAVEVDRQDLVLGILEFHRQGEGDLLDLALHPARAAVVLIGSFGLPALRVIGNAEAEQLRHLLGDRRTAVALERAAPLTQVDRDRRGDAARRDAEVLVEAPVLGGDDGVAQVGRDVLGGDLAAEGLAAPGEDFAAAVEQRDRAAVAAVEQRRVLGQLRVEVEGGKPDDQRDDRADPPGGAPDHAPDEMRKTVERSADRPAPARRPGGGRAVRLLRRGGFRRGLRGGACPRRIPFVCHQRPAPPACSCHCFACCLPFGAGYMDAFRLWSNKHSRFGFCVD</sequence>
<feature type="compositionally biased region" description="Basic and acidic residues" evidence="1">
    <location>
        <begin position="685"/>
        <end position="699"/>
    </location>
</feature>
<feature type="compositionally biased region" description="Basic and acidic residues" evidence="1">
    <location>
        <begin position="662"/>
        <end position="677"/>
    </location>
</feature>
<dbReference type="AlphaFoldDB" id="A0A644T1D0"/>
<feature type="compositionally biased region" description="Basic and acidic residues" evidence="1">
    <location>
        <begin position="212"/>
        <end position="221"/>
    </location>
</feature>
<dbReference type="EMBL" id="VSSQ01000013">
    <property type="protein sequence ID" value="MPL60708.1"/>
    <property type="molecule type" value="Genomic_DNA"/>
</dbReference>
<evidence type="ECO:0000256" key="1">
    <source>
        <dbReference type="SAM" id="MobiDB-lite"/>
    </source>
</evidence>
<organism evidence="2">
    <name type="scientific">bioreactor metagenome</name>
    <dbReference type="NCBI Taxonomy" id="1076179"/>
    <lineage>
        <taxon>unclassified sequences</taxon>
        <taxon>metagenomes</taxon>
        <taxon>ecological metagenomes</taxon>
    </lineage>
</organism>
<name>A0A644T1D0_9ZZZZ</name>
<accession>A0A644T1D0</accession>
<feature type="region of interest" description="Disordered" evidence="1">
    <location>
        <begin position="212"/>
        <end position="234"/>
    </location>
</feature>
<gene>
    <name evidence="2" type="ORF">SDC9_06269</name>
</gene>
<reference evidence="2" key="1">
    <citation type="submission" date="2019-08" db="EMBL/GenBank/DDBJ databases">
        <authorList>
            <person name="Kucharzyk K."/>
            <person name="Murdoch R.W."/>
            <person name="Higgins S."/>
            <person name="Loffler F."/>
        </authorList>
    </citation>
    <scope>NUCLEOTIDE SEQUENCE</scope>
</reference>
<comment type="caution">
    <text evidence="2">The sequence shown here is derived from an EMBL/GenBank/DDBJ whole genome shotgun (WGS) entry which is preliminary data.</text>
</comment>
<feature type="region of interest" description="Disordered" evidence="1">
    <location>
        <begin position="662"/>
        <end position="712"/>
    </location>
</feature>
<proteinExistence type="predicted"/>
<protein>
    <submittedName>
        <fullName evidence="2">Uncharacterized protein</fullName>
    </submittedName>
</protein>